<keyword evidence="4" id="KW-0645">Protease</keyword>
<dbReference type="InterPro" id="IPR036628">
    <property type="entry name" value="Clp_N_dom_sf"/>
</dbReference>
<dbReference type="GO" id="GO:0006508">
    <property type="term" value="P:proteolysis"/>
    <property type="evidence" value="ECO:0007669"/>
    <property type="project" value="UniProtKB-KW"/>
</dbReference>
<dbReference type="Pfam" id="PF02861">
    <property type="entry name" value="Clp_N"/>
    <property type="match status" value="1"/>
</dbReference>
<reference evidence="5" key="1">
    <citation type="journal article" date="2019" name="Int. J. Syst. Evol. Microbiol.">
        <title>The Global Catalogue of Microorganisms (GCM) 10K type strain sequencing project: providing services to taxonomists for standard genome sequencing and annotation.</title>
        <authorList>
            <consortium name="The Broad Institute Genomics Platform"/>
            <consortium name="The Broad Institute Genome Sequencing Center for Infectious Disease"/>
            <person name="Wu L."/>
            <person name="Ma J."/>
        </authorList>
    </citation>
    <scope>NUCLEOTIDE SEQUENCE [LARGE SCALE GENOMIC DNA]</scope>
    <source>
        <strain evidence="5">ICMP 19430</strain>
    </source>
</reference>
<feature type="region of interest" description="Disordered" evidence="2">
    <location>
        <begin position="75"/>
        <end position="103"/>
    </location>
</feature>
<keyword evidence="5" id="KW-1185">Reference proteome</keyword>
<organism evidence="4 5">
    <name type="scientific">Rhodococcus daqingensis</name>
    <dbReference type="NCBI Taxonomy" id="2479363"/>
    <lineage>
        <taxon>Bacteria</taxon>
        <taxon>Bacillati</taxon>
        <taxon>Actinomycetota</taxon>
        <taxon>Actinomycetes</taxon>
        <taxon>Mycobacteriales</taxon>
        <taxon>Nocardiaceae</taxon>
        <taxon>Rhodococcus</taxon>
    </lineage>
</organism>
<accession>A0ABW2RVN6</accession>
<keyword evidence="1" id="KW-0677">Repeat</keyword>
<dbReference type="InterPro" id="IPR004176">
    <property type="entry name" value="Clp_R_N"/>
</dbReference>
<evidence type="ECO:0000256" key="2">
    <source>
        <dbReference type="SAM" id="MobiDB-lite"/>
    </source>
</evidence>
<dbReference type="PROSITE" id="PS51903">
    <property type="entry name" value="CLP_R"/>
    <property type="match status" value="1"/>
</dbReference>
<evidence type="ECO:0000256" key="1">
    <source>
        <dbReference type="PROSITE-ProRule" id="PRU01251"/>
    </source>
</evidence>
<dbReference type="EMBL" id="JBHTCS010000010">
    <property type="protein sequence ID" value="MFC7447912.1"/>
    <property type="molecule type" value="Genomic_DNA"/>
</dbReference>
<sequence length="164" mass="17081">MGIARALRDMRTMKQLFAQTEAEADRLGDHEPGAEHLLLAALSLTDGSAQRAFEGEGVSRDGLREAITRVHEDALTAAGVSDAGGRGAPASPLDRPRTGPLRLTEPAQAAFRDATATAKAARRPIRGADVVAAVAELEHGTAARALAQLGIDRTRLAASARSQG</sequence>
<dbReference type="RefSeq" id="WP_378403466.1">
    <property type="nucleotide sequence ID" value="NZ_JBHTCS010000010.1"/>
</dbReference>
<proteinExistence type="predicted"/>
<keyword evidence="4" id="KW-0378">Hydrolase</keyword>
<evidence type="ECO:0000259" key="3">
    <source>
        <dbReference type="PROSITE" id="PS51903"/>
    </source>
</evidence>
<comment type="caution">
    <text evidence="4">The sequence shown here is derived from an EMBL/GenBank/DDBJ whole genome shotgun (WGS) entry which is preliminary data.</text>
</comment>
<evidence type="ECO:0000313" key="4">
    <source>
        <dbReference type="EMBL" id="MFC7447912.1"/>
    </source>
</evidence>
<feature type="domain" description="Clp R" evidence="3">
    <location>
        <begin position="1"/>
        <end position="73"/>
    </location>
</feature>
<dbReference type="Gene3D" id="1.10.1780.10">
    <property type="entry name" value="Clp, N-terminal domain"/>
    <property type="match status" value="1"/>
</dbReference>
<dbReference type="Proteomes" id="UP001596484">
    <property type="component" value="Unassembled WGS sequence"/>
</dbReference>
<name>A0ABW2RVN6_9NOCA</name>
<dbReference type="GO" id="GO:0008233">
    <property type="term" value="F:peptidase activity"/>
    <property type="evidence" value="ECO:0007669"/>
    <property type="project" value="UniProtKB-KW"/>
</dbReference>
<evidence type="ECO:0000313" key="5">
    <source>
        <dbReference type="Proteomes" id="UP001596484"/>
    </source>
</evidence>
<protein>
    <submittedName>
        <fullName evidence="4">Clp protease N-terminal domain-containing protein</fullName>
    </submittedName>
</protein>
<gene>
    <name evidence="4" type="ORF">ACFQS9_08425</name>
</gene>
<dbReference type="SUPFAM" id="SSF81923">
    <property type="entry name" value="Double Clp-N motif"/>
    <property type="match status" value="1"/>
</dbReference>